<feature type="region of interest" description="Disordered" evidence="1">
    <location>
        <begin position="1"/>
        <end position="213"/>
    </location>
</feature>
<feature type="compositionally biased region" description="Polar residues" evidence="1">
    <location>
        <begin position="78"/>
        <end position="95"/>
    </location>
</feature>
<feature type="compositionally biased region" description="Acidic residues" evidence="1">
    <location>
        <begin position="120"/>
        <end position="129"/>
    </location>
</feature>
<keyword evidence="2" id="KW-1133">Transmembrane helix</keyword>
<feature type="compositionally biased region" description="Basic and acidic residues" evidence="1">
    <location>
        <begin position="138"/>
        <end position="156"/>
    </location>
</feature>
<feature type="compositionally biased region" description="Polar residues" evidence="1">
    <location>
        <begin position="191"/>
        <end position="213"/>
    </location>
</feature>
<keyword evidence="2" id="KW-0812">Transmembrane</keyword>
<dbReference type="Proteomes" id="UP001211907">
    <property type="component" value="Unassembled WGS sequence"/>
</dbReference>
<evidence type="ECO:0000256" key="1">
    <source>
        <dbReference type="SAM" id="MobiDB-lite"/>
    </source>
</evidence>
<name>A0AAD5SZV0_9FUNG</name>
<protein>
    <submittedName>
        <fullName evidence="3">Uncharacterized protein</fullName>
    </submittedName>
</protein>
<feature type="compositionally biased region" description="Low complexity" evidence="1">
    <location>
        <begin position="39"/>
        <end position="72"/>
    </location>
</feature>
<gene>
    <name evidence="3" type="ORF">HK100_012385</name>
</gene>
<dbReference type="EMBL" id="JADGJH010000880">
    <property type="protein sequence ID" value="KAJ3121446.1"/>
    <property type="molecule type" value="Genomic_DNA"/>
</dbReference>
<reference evidence="3" key="1">
    <citation type="submission" date="2020-05" db="EMBL/GenBank/DDBJ databases">
        <title>Phylogenomic resolution of chytrid fungi.</title>
        <authorList>
            <person name="Stajich J.E."/>
            <person name="Amses K."/>
            <person name="Simmons R."/>
            <person name="Seto K."/>
            <person name="Myers J."/>
            <person name="Bonds A."/>
            <person name="Quandt C.A."/>
            <person name="Barry K."/>
            <person name="Liu P."/>
            <person name="Grigoriev I."/>
            <person name="Longcore J.E."/>
            <person name="James T.Y."/>
        </authorList>
    </citation>
    <scope>NUCLEOTIDE SEQUENCE</scope>
    <source>
        <strain evidence="3">JEL0513</strain>
    </source>
</reference>
<organism evidence="3 4">
    <name type="scientific">Physocladia obscura</name>
    <dbReference type="NCBI Taxonomy" id="109957"/>
    <lineage>
        <taxon>Eukaryota</taxon>
        <taxon>Fungi</taxon>
        <taxon>Fungi incertae sedis</taxon>
        <taxon>Chytridiomycota</taxon>
        <taxon>Chytridiomycota incertae sedis</taxon>
        <taxon>Chytridiomycetes</taxon>
        <taxon>Chytridiales</taxon>
        <taxon>Chytriomycetaceae</taxon>
        <taxon>Physocladia</taxon>
    </lineage>
</organism>
<evidence type="ECO:0000313" key="3">
    <source>
        <dbReference type="EMBL" id="KAJ3121446.1"/>
    </source>
</evidence>
<sequence length="396" mass="42737">MGGSKTKPKKKTNHKNKQKQHRAANTHWEEKHEAEAEFNENSASANTISQSSSDINMSISNVSVSGSVSGNESESESNTALDTAHNINTQEQAQLHANLPVKRRLDSELQAPNIKTNLPFEEDGEEDEENKLQATEDAAEHLKRVCIDSKEKKENAPAESESGLEGNFVFERPVSGSENIRTIQRVDSKYSEQNPLPHTQNPPANPLPGSSQIAETDAAPASFSVLDGFSSESSLYSASTTSETPQQLSPTLEPIAEETDIPAAKTTAFHLEPEETGTATDFDASCSSADDLDSEAFSPLLGSEKLSSPSTSFVYLPAAVAQILKRRISPLVKAIAAKTDAHPLLKWLVIVGSAPIGLWLCSLLLPFALGGTFVFGWEKIRAAAIGAFQELYACIF</sequence>
<accession>A0AAD5SZV0</accession>
<evidence type="ECO:0000313" key="4">
    <source>
        <dbReference type="Proteomes" id="UP001211907"/>
    </source>
</evidence>
<keyword evidence="2" id="KW-0472">Membrane</keyword>
<feature type="transmembrane region" description="Helical" evidence="2">
    <location>
        <begin position="347"/>
        <end position="369"/>
    </location>
</feature>
<evidence type="ECO:0000256" key="2">
    <source>
        <dbReference type="SAM" id="Phobius"/>
    </source>
</evidence>
<comment type="caution">
    <text evidence="3">The sequence shown here is derived from an EMBL/GenBank/DDBJ whole genome shotgun (WGS) entry which is preliminary data.</text>
</comment>
<dbReference type="AlphaFoldDB" id="A0AAD5SZV0"/>
<keyword evidence="4" id="KW-1185">Reference proteome</keyword>
<feature type="compositionally biased region" description="Basic residues" evidence="1">
    <location>
        <begin position="1"/>
        <end position="24"/>
    </location>
</feature>
<proteinExistence type="predicted"/>